<dbReference type="Gene3D" id="3.10.450.50">
    <property type="match status" value="1"/>
</dbReference>
<evidence type="ECO:0000313" key="2">
    <source>
        <dbReference type="EMBL" id="MCX2977774.1"/>
    </source>
</evidence>
<dbReference type="EMBL" id="SHNO01000001">
    <property type="protein sequence ID" value="MCX2977774.1"/>
    <property type="molecule type" value="Genomic_DNA"/>
</dbReference>
<evidence type="ECO:0000259" key="1">
    <source>
        <dbReference type="Pfam" id="PF13577"/>
    </source>
</evidence>
<dbReference type="InterPro" id="IPR037401">
    <property type="entry name" value="SnoaL-like"/>
</dbReference>
<proteinExistence type="predicted"/>
<sequence>MTITVEDHVAIQRLMYQYARCADSKNYPGFADVFCEDAVFDYSGREVRSLAHIQEMMLALETYTTTSHQVFNTLYEVDGDVAEGETYCLASHLRKNGGETCKIDMGIRYQDQLRRTSTGWRIARRVFNLLWSRSGPVDVS</sequence>
<protein>
    <submittedName>
        <fullName evidence="2">Nuclear transport factor 2 family protein</fullName>
    </submittedName>
</protein>
<evidence type="ECO:0000313" key="3">
    <source>
        <dbReference type="Proteomes" id="UP001143304"/>
    </source>
</evidence>
<dbReference type="Proteomes" id="UP001143304">
    <property type="component" value="Unassembled WGS sequence"/>
</dbReference>
<name>A0ABT3T8H2_9GAMM</name>
<keyword evidence="3" id="KW-1185">Reference proteome</keyword>
<dbReference type="CDD" id="cd00531">
    <property type="entry name" value="NTF2_like"/>
    <property type="match status" value="1"/>
</dbReference>
<accession>A0ABT3T8H2</accession>
<feature type="domain" description="SnoaL-like" evidence="1">
    <location>
        <begin position="5"/>
        <end position="125"/>
    </location>
</feature>
<gene>
    <name evidence="2" type="ORF">EYC82_10460</name>
</gene>
<dbReference type="RefSeq" id="WP_279249481.1">
    <property type="nucleotide sequence ID" value="NZ_SHNO01000001.1"/>
</dbReference>
<comment type="caution">
    <text evidence="2">The sequence shown here is derived from an EMBL/GenBank/DDBJ whole genome shotgun (WGS) entry which is preliminary data.</text>
</comment>
<reference evidence="2" key="1">
    <citation type="submission" date="2019-02" db="EMBL/GenBank/DDBJ databases">
        <authorList>
            <person name="Li S.-H."/>
        </authorList>
    </citation>
    <scope>NUCLEOTIDE SEQUENCE</scope>
    <source>
        <strain evidence="2">IMCC11814</strain>
    </source>
</reference>
<dbReference type="SUPFAM" id="SSF54427">
    <property type="entry name" value="NTF2-like"/>
    <property type="match status" value="1"/>
</dbReference>
<dbReference type="InterPro" id="IPR032710">
    <property type="entry name" value="NTF2-like_dom_sf"/>
</dbReference>
<dbReference type="Pfam" id="PF13577">
    <property type="entry name" value="SnoaL_4"/>
    <property type="match status" value="1"/>
</dbReference>
<organism evidence="2 3">
    <name type="scientific">Candidatus Marimicrobium litorale</name>
    <dbReference type="NCBI Taxonomy" id="2518991"/>
    <lineage>
        <taxon>Bacteria</taxon>
        <taxon>Pseudomonadati</taxon>
        <taxon>Pseudomonadota</taxon>
        <taxon>Gammaproteobacteria</taxon>
        <taxon>Cellvibrionales</taxon>
        <taxon>Halieaceae</taxon>
        <taxon>Marimicrobium</taxon>
    </lineage>
</organism>